<organism evidence="1 2">
    <name type="scientific">Pleurodeles waltl</name>
    <name type="common">Iberian ribbed newt</name>
    <dbReference type="NCBI Taxonomy" id="8319"/>
    <lineage>
        <taxon>Eukaryota</taxon>
        <taxon>Metazoa</taxon>
        <taxon>Chordata</taxon>
        <taxon>Craniata</taxon>
        <taxon>Vertebrata</taxon>
        <taxon>Euteleostomi</taxon>
        <taxon>Amphibia</taxon>
        <taxon>Batrachia</taxon>
        <taxon>Caudata</taxon>
        <taxon>Salamandroidea</taxon>
        <taxon>Salamandridae</taxon>
        <taxon>Pleurodelinae</taxon>
        <taxon>Pleurodeles</taxon>
    </lineage>
</organism>
<evidence type="ECO:0000313" key="2">
    <source>
        <dbReference type="Proteomes" id="UP001066276"/>
    </source>
</evidence>
<sequence>MLPNPHRLGNHAADVTDNAHNVALRPVGGHRSPLRPEQEDRLGTRLGQRFVFLAAGLAAAPFSGLISLEALDWASGLALEHALKDISKPSPLFIALSTHSAYSADSAFTDYSAYSDSSATD</sequence>
<protein>
    <submittedName>
        <fullName evidence="1">Uncharacterized protein</fullName>
    </submittedName>
</protein>
<dbReference type="Proteomes" id="UP001066276">
    <property type="component" value="Chromosome 1_1"/>
</dbReference>
<comment type="caution">
    <text evidence="1">The sequence shown here is derived from an EMBL/GenBank/DDBJ whole genome shotgun (WGS) entry which is preliminary data.</text>
</comment>
<dbReference type="AlphaFoldDB" id="A0AAV7WS20"/>
<evidence type="ECO:0000313" key="1">
    <source>
        <dbReference type="EMBL" id="KAJ1214950.1"/>
    </source>
</evidence>
<name>A0AAV7WS20_PLEWA</name>
<gene>
    <name evidence="1" type="ORF">NDU88_002560</name>
</gene>
<proteinExistence type="predicted"/>
<reference evidence="1" key="1">
    <citation type="journal article" date="2022" name="bioRxiv">
        <title>Sequencing and chromosome-scale assembly of the giantPleurodeles waltlgenome.</title>
        <authorList>
            <person name="Brown T."/>
            <person name="Elewa A."/>
            <person name="Iarovenko S."/>
            <person name="Subramanian E."/>
            <person name="Araus A.J."/>
            <person name="Petzold A."/>
            <person name="Susuki M."/>
            <person name="Suzuki K.-i.T."/>
            <person name="Hayashi T."/>
            <person name="Toyoda A."/>
            <person name="Oliveira C."/>
            <person name="Osipova E."/>
            <person name="Leigh N.D."/>
            <person name="Simon A."/>
            <person name="Yun M.H."/>
        </authorList>
    </citation>
    <scope>NUCLEOTIDE SEQUENCE</scope>
    <source>
        <strain evidence="1">20211129_DDA</strain>
        <tissue evidence="1">Liver</tissue>
    </source>
</reference>
<dbReference type="EMBL" id="JANPWB010000001">
    <property type="protein sequence ID" value="KAJ1214950.1"/>
    <property type="molecule type" value="Genomic_DNA"/>
</dbReference>
<accession>A0AAV7WS20</accession>
<keyword evidence="2" id="KW-1185">Reference proteome</keyword>